<protein>
    <submittedName>
        <fullName evidence="1">Uncharacterized protein</fullName>
    </submittedName>
</protein>
<accession>U2V275</accession>
<organism evidence="1 2">
    <name type="scientific">Olsenella profusa F0195</name>
    <dbReference type="NCBI Taxonomy" id="1125712"/>
    <lineage>
        <taxon>Bacteria</taxon>
        <taxon>Bacillati</taxon>
        <taxon>Actinomycetota</taxon>
        <taxon>Coriobacteriia</taxon>
        <taxon>Coriobacteriales</taxon>
        <taxon>Atopobiaceae</taxon>
        <taxon>Olsenella</taxon>
    </lineage>
</organism>
<comment type="caution">
    <text evidence="1">The sequence shown here is derived from an EMBL/GenBank/DDBJ whole genome shotgun (WGS) entry which is preliminary data.</text>
</comment>
<dbReference type="Proteomes" id="UP000016638">
    <property type="component" value="Unassembled WGS sequence"/>
</dbReference>
<dbReference type="EMBL" id="AWEZ01000029">
    <property type="protein sequence ID" value="ERL09472.1"/>
    <property type="molecule type" value="Genomic_DNA"/>
</dbReference>
<gene>
    <name evidence="1" type="ORF">HMPREF1316_1656</name>
</gene>
<keyword evidence="2" id="KW-1185">Reference proteome</keyword>
<proteinExistence type="predicted"/>
<name>U2V275_9ACTN</name>
<evidence type="ECO:0000313" key="2">
    <source>
        <dbReference type="Proteomes" id="UP000016638"/>
    </source>
</evidence>
<dbReference type="AlphaFoldDB" id="U2V275"/>
<evidence type="ECO:0000313" key="1">
    <source>
        <dbReference type="EMBL" id="ERL09472.1"/>
    </source>
</evidence>
<sequence length="59" mass="6144">MAQVGQDGASPNAVGNLTPVPQIIPIWLVNTIEEAAACSLISRPSSRRGLQGLGDVVFQ</sequence>
<reference evidence="1 2" key="1">
    <citation type="submission" date="2013-08" db="EMBL/GenBank/DDBJ databases">
        <authorList>
            <person name="Durkin A.S."/>
            <person name="Haft D.R."/>
            <person name="McCorrison J."/>
            <person name="Torralba M."/>
            <person name="Gillis M."/>
            <person name="Haft D.H."/>
            <person name="Methe B."/>
            <person name="Sutton G."/>
            <person name="Nelson K.E."/>
        </authorList>
    </citation>
    <scope>NUCLEOTIDE SEQUENCE [LARGE SCALE GENOMIC DNA]</scope>
    <source>
        <strain evidence="1 2">F0195</strain>
    </source>
</reference>
<dbReference type="PATRIC" id="fig|1125712.3.peg.753"/>
<dbReference type="STRING" id="1125712.HMPREF1316_1656"/>